<proteinExistence type="predicted"/>
<accession>A0ABY5WC95</accession>
<reference evidence="2" key="2">
    <citation type="submission" date="2022-09" db="EMBL/GenBank/DDBJ databases">
        <title>Biosynthetic gene clusters of Dactylosporangioum fulvum.</title>
        <authorList>
            <person name="Caradec T."/>
        </authorList>
    </citation>
    <scope>NUCLEOTIDE SEQUENCE</scope>
    <source>
        <strain evidence="2">NRRL B-16292</strain>
    </source>
</reference>
<keyword evidence="3" id="KW-1185">Reference proteome</keyword>
<protein>
    <submittedName>
        <fullName evidence="2">Nuclear transport factor 2 family protein</fullName>
    </submittedName>
</protein>
<organism evidence="2 3">
    <name type="scientific">Dactylosporangium fulvum</name>
    <dbReference type="NCBI Taxonomy" id="53359"/>
    <lineage>
        <taxon>Bacteria</taxon>
        <taxon>Bacillati</taxon>
        <taxon>Actinomycetota</taxon>
        <taxon>Actinomycetes</taxon>
        <taxon>Micromonosporales</taxon>
        <taxon>Micromonosporaceae</taxon>
        <taxon>Dactylosporangium</taxon>
    </lineage>
</organism>
<evidence type="ECO:0000313" key="3">
    <source>
        <dbReference type="Proteomes" id="UP001059617"/>
    </source>
</evidence>
<dbReference type="SUPFAM" id="SSF54427">
    <property type="entry name" value="NTF2-like"/>
    <property type="match status" value="1"/>
</dbReference>
<dbReference type="Gene3D" id="3.10.450.50">
    <property type="match status" value="1"/>
</dbReference>
<evidence type="ECO:0000259" key="1">
    <source>
        <dbReference type="Pfam" id="PF13577"/>
    </source>
</evidence>
<dbReference type="EMBL" id="CP073720">
    <property type="protein sequence ID" value="UWP86731.1"/>
    <property type="molecule type" value="Genomic_DNA"/>
</dbReference>
<dbReference type="InterPro" id="IPR037401">
    <property type="entry name" value="SnoaL-like"/>
</dbReference>
<dbReference type="RefSeq" id="WP_259866198.1">
    <property type="nucleotide sequence ID" value="NZ_BAAAST010000004.1"/>
</dbReference>
<evidence type="ECO:0000313" key="2">
    <source>
        <dbReference type="EMBL" id="UWP86731.1"/>
    </source>
</evidence>
<gene>
    <name evidence="2" type="ORF">Dfulv_21815</name>
</gene>
<feature type="domain" description="SnoaL-like" evidence="1">
    <location>
        <begin position="15"/>
        <end position="140"/>
    </location>
</feature>
<name>A0ABY5WC95_9ACTN</name>
<dbReference type="CDD" id="cd00531">
    <property type="entry name" value="NTF2_like"/>
    <property type="match status" value="1"/>
</dbReference>
<dbReference type="Pfam" id="PF13577">
    <property type="entry name" value="SnoaL_4"/>
    <property type="match status" value="1"/>
</dbReference>
<sequence>MDDDEITELRRRVAELEDERAVARTMVRYAESLDYGDSATWADTFTPDGVFDVRRRGEPMFVHTGTESLIAFADQHTSAPTVYHKHFLSVPSIALDGDRAVASTYFTMLYERDTGPIVLVFGRYLDELTRYAGTWRFSRRIVDMEALPPG</sequence>
<dbReference type="Proteomes" id="UP001059617">
    <property type="component" value="Chromosome"/>
</dbReference>
<dbReference type="InterPro" id="IPR032710">
    <property type="entry name" value="NTF2-like_dom_sf"/>
</dbReference>
<reference evidence="2" key="1">
    <citation type="submission" date="2021-04" db="EMBL/GenBank/DDBJ databases">
        <authorList>
            <person name="Hartkoorn R.C."/>
            <person name="Beaudoing E."/>
            <person name="Hot D."/>
        </authorList>
    </citation>
    <scope>NUCLEOTIDE SEQUENCE</scope>
    <source>
        <strain evidence="2">NRRL B-16292</strain>
    </source>
</reference>